<dbReference type="Proteomes" id="UP001284601">
    <property type="component" value="Unassembled WGS sequence"/>
</dbReference>
<dbReference type="InterPro" id="IPR027417">
    <property type="entry name" value="P-loop_NTPase"/>
</dbReference>
<dbReference type="EMBL" id="JAWSTH010000038">
    <property type="protein sequence ID" value="MDW5595670.1"/>
    <property type="molecule type" value="Genomic_DNA"/>
</dbReference>
<dbReference type="SUPFAM" id="SSF52540">
    <property type="entry name" value="P-loop containing nucleoside triphosphate hydrolases"/>
    <property type="match status" value="1"/>
</dbReference>
<evidence type="ECO:0000259" key="1">
    <source>
        <dbReference type="SMART" id="SM00382"/>
    </source>
</evidence>
<reference evidence="3" key="1">
    <citation type="submission" date="2023-07" db="EMBL/GenBank/DDBJ databases">
        <title>Conexibacter stalactiti sp. nov., isolated from stalactites in a lava cave and emended description of the genus Conexibacter.</title>
        <authorList>
            <person name="Lee S.D."/>
        </authorList>
    </citation>
    <scope>NUCLEOTIDE SEQUENCE [LARGE SCALE GENOMIC DNA]</scope>
    <source>
        <strain evidence="3">KCTC 39840</strain>
    </source>
</reference>
<organism evidence="2 3">
    <name type="scientific">Conexibacter stalactiti</name>
    <dbReference type="NCBI Taxonomy" id="1940611"/>
    <lineage>
        <taxon>Bacteria</taxon>
        <taxon>Bacillati</taxon>
        <taxon>Actinomycetota</taxon>
        <taxon>Thermoleophilia</taxon>
        <taxon>Solirubrobacterales</taxon>
        <taxon>Conexibacteraceae</taxon>
        <taxon>Conexibacter</taxon>
    </lineage>
</organism>
<feature type="domain" description="AAA+ ATPase" evidence="1">
    <location>
        <begin position="406"/>
        <end position="580"/>
    </location>
</feature>
<gene>
    <name evidence="2" type="ORF">R7226_15070</name>
</gene>
<sequence length="744" mass="82128">MSEIQELLERILGDYPRAATGTFGGNPPIKQLFQRLEQALAESGPVTMRSPPLKIVSSIGRGNWAGVPWVTFLDPRETETTQDGAYVALLFRGDGSAVALCVTQGTTVALSRTGNGPAQLDWTIDALLQAGKRELDAAGFVLDQQLDLHASTQLGRRYERATAAFKLYERGSVPQDGELVKDLKTALDVVNRHIERDQTRAIAAVYVGRDALPNLTIGQEQKTWGWKTWPKGLEELSAGSLLLFGSGYTGGSPRRELDEWLPHGLQRVIFARLSSGVFEDQTPLWPDDLYPYRVRFEEVGAADDIEFSEGRISERLVDAFRRSSIAQSRPVAVVDDDSPLLALASAPIRASQPNMPSTAARARRVRTLPQLDEIADAFRVAVDNSGLHVPTGGGDRIHALLAALVTKPFVILTGLSGSGKTQLALRLGEWFGPGRTRVVPVRPDWNGPEALFGYQDALQSRDRLGRAAWAVPATLEFILAALREPEQPYLLLLDEMNLAHVERYFSDFLSGVESREGVIPDLERAQGDEWRPRGSVTTLLPLPSNLFVIGTVNVDETTYLFSPKVLDRAVTFEIRTATDDLDHTRRKPRRLAAADPDLPAGLLSVARDDDWHIDHPPAYLDELSERLKTLHRLLADTGDEFGHRAFRESLRLGAALHEIGGADIDRTLDHIVLLKILPRIHGARARVEPLLEKLLVFAEDPSRSFDELELASSGVQSAQLEFTASKVSRMLTAVRINQFVSFTE</sequence>
<dbReference type="InterPro" id="IPR003593">
    <property type="entry name" value="AAA+_ATPase"/>
</dbReference>
<evidence type="ECO:0000313" key="2">
    <source>
        <dbReference type="EMBL" id="MDW5595670.1"/>
    </source>
</evidence>
<comment type="caution">
    <text evidence="2">The sequence shown here is derived from an EMBL/GenBank/DDBJ whole genome shotgun (WGS) entry which is preliminary data.</text>
</comment>
<dbReference type="Pfam" id="PF12102">
    <property type="entry name" value="MrcB_N"/>
    <property type="match status" value="1"/>
</dbReference>
<dbReference type="SMART" id="SM00382">
    <property type="entry name" value="AAA"/>
    <property type="match status" value="1"/>
</dbReference>
<evidence type="ECO:0000313" key="3">
    <source>
        <dbReference type="Proteomes" id="UP001284601"/>
    </source>
</evidence>
<keyword evidence="3" id="KW-1185">Reference proteome</keyword>
<proteinExistence type="predicted"/>
<protein>
    <submittedName>
        <fullName evidence="2">DUF3578 domain-containing protein</fullName>
    </submittedName>
</protein>
<dbReference type="RefSeq" id="WP_318598005.1">
    <property type="nucleotide sequence ID" value="NZ_JAWSTH010000038.1"/>
</dbReference>
<dbReference type="Gene3D" id="3.40.50.300">
    <property type="entry name" value="P-loop containing nucleotide triphosphate hydrolases"/>
    <property type="match status" value="1"/>
</dbReference>
<dbReference type="InterPro" id="IPR021961">
    <property type="entry name" value="McrB_DNA-bd"/>
</dbReference>
<accession>A0ABU4HT37</accession>
<dbReference type="Gene3D" id="3.30.920.90">
    <property type="match status" value="1"/>
</dbReference>
<name>A0ABU4HT37_9ACTN</name>